<dbReference type="PANTHER" id="PTHR43178">
    <property type="entry name" value="DIHYDROLIPOAMIDE ACETYLTRANSFERASE COMPONENT OF PYRUVATE DEHYDROGENASE COMPLEX"/>
    <property type="match status" value="1"/>
</dbReference>
<proteinExistence type="inferred from homology"/>
<dbReference type="SUPFAM" id="SSF52777">
    <property type="entry name" value="CoA-dependent acyltransferases"/>
    <property type="match status" value="1"/>
</dbReference>
<dbReference type="SUPFAM" id="SSF47005">
    <property type="entry name" value="Peripheral subunit-binding domain of 2-oxo acid dehydrogenase complex"/>
    <property type="match status" value="1"/>
</dbReference>
<dbReference type="InterPro" id="IPR023213">
    <property type="entry name" value="CAT-like_dom_sf"/>
</dbReference>
<name>A0A2H3KUQ9_9CHLR</name>
<dbReference type="InterPro" id="IPR004167">
    <property type="entry name" value="PSBD"/>
</dbReference>
<accession>A0A2H3KUQ9</accession>
<evidence type="ECO:0000313" key="8">
    <source>
        <dbReference type="Proteomes" id="UP000220922"/>
    </source>
</evidence>
<organism evidence="7 8">
    <name type="scientific">Candidatus Chloroploca asiatica</name>
    <dbReference type="NCBI Taxonomy" id="1506545"/>
    <lineage>
        <taxon>Bacteria</taxon>
        <taxon>Bacillati</taxon>
        <taxon>Chloroflexota</taxon>
        <taxon>Chloroflexia</taxon>
        <taxon>Chloroflexales</taxon>
        <taxon>Chloroflexineae</taxon>
        <taxon>Oscillochloridaceae</taxon>
        <taxon>Candidatus Chloroploca</taxon>
    </lineage>
</organism>
<evidence type="ECO:0000313" key="7">
    <source>
        <dbReference type="EMBL" id="PDV97607.1"/>
    </source>
</evidence>
<gene>
    <name evidence="7" type="ORF">A9Q02_03895</name>
</gene>
<comment type="cofactor">
    <cofactor evidence="1">
        <name>(R)-lipoate</name>
        <dbReference type="ChEBI" id="CHEBI:83088"/>
    </cofactor>
</comment>
<comment type="similarity">
    <text evidence="2">Belongs to the 2-oxoacid dehydrogenase family.</text>
</comment>
<dbReference type="InterPro" id="IPR036625">
    <property type="entry name" value="E3-bd_dom_sf"/>
</dbReference>
<dbReference type="Pfam" id="PF00198">
    <property type="entry name" value="2-oxoacid_dh"/>
    <property type="match status" value="1"/>
</dbReference>
<protein>
    <recommendedName>
        <fullName evidence="6">Peripheral subunit-binding (PSBD) domain-containing protein</fullName>
    </recommendedName>
</protein>
<comment type="caution">
    <text evidence="7">The sequence shown here is derived from an EMBL/GenBank/DDBJ whole genome shotgun (WGS) entry which is preliminary data.</text>
</comment>
<dbReference type="GO" id="GO:0031405">
    <property type="term" value="F:lipoic acid binding"/>
    <property type="evidence" value="ECO:0007669"/>
    <property type="project" value="TreeGrafter"/>
</dbReference>
<dbReference type="AlphaFoldDB" id="A0A2H3KUQ9"/>
<evidence type="ECO:0000256" key="3">
    <source>
        <dbReference type="ARBA" id="ARBA00022679"/>
    </source>
</evidence>
<dbReference type="GO" id="GO:0016407">
    <property type="term" value="F:acetyltransferase activity"/>
    <property type="evidence" value="ECO:0007669"/>
    <property type="project" value="TreeGrafter"/>
</dbReference>
<reference evidence="7 8" key="1">
    <citation type="submission" date="2016-05" db="EMBL/GenBank/DDBJ databases">
        <authorList>
            <person name="Lavstsen T."/>
            <person name="Jespersen J.S."/>
        </authorList>
    </citation>
    <scope>NUCLEOTIDE SEQUENCE [LARGE SCALE GENOMIC DNA]</scope>
    <source>
        <strain evidence="7 8">B7-9</strain>
    </source>
</reference>
<keyword evidence="8" id="KW-1185">Reference proteome</keyword>
<evidence type="ECO:0000256" key="4">
    <source>
        <dbReference type="ARBA" id="ARBA00023315"/>
    </source>
</evidence>
<feature type="region of interest" description="Disordered" evidence="5">
    <location>
        <begin position="124"/>
        <end position="171"/>
    </location>
</feature>
<dbReference type="Gene3D" id="4.10.320.10">
    <property type="entry name" value="E3-binding domain"/>
    <property type="match status" value="1"/>
</dbReference>
<evidence type="ECO:0000256" key="1">
    <source>
        <dbReference type="ARBA" id="ARBA00001938"/>
    </source>
</evidence>
<evidence type="ECO:0000256" key="2">
    <source>
        <dbReference type="ARBA" id="ARBA00007317"/>
    </source>
</evidence>
<keyword evidence="3" id="KW-0808">Transferase</keyword>
<dbReference type="Gene3D" id="3.30.559.10">
    <property type="entry name" value="Chloramphenicol acetyltransferase-like domain"/>
    <property type="match status" value="1"/>
</dbReference>
<dbReference type="EMBL" id="LYXE01000127">
    <property type="protein sequence ID" value="PDV97607.1"/>
    <property type="molecule type" value="Genomic_DNA"/>
</dbReference>
<dbReference type="PROSITE" id="PS51826">
    <property type="entry name" value="PSBD"/>
    <property type="match status" value="1"/>
</dbReference>
<dbReference type="Proteomes" id="UP000220922">
    <property type="component" value="Unassembled WGS sequence"/>
</dbReference>
<evidence type="ECO:0000256" key="5">
    <source>
        <dbReference type="SAM" id="MobiDB-lite"/>
    </source>
</evidence>
<dbReference type="InterPro" id="IPR050743">
    <property type="entry name" value="2-oxoacid_DH_E2_comp"/>
</dbReference>
<dbReference type="InterPro" id="IPR001078">
    <property type="entry name" value="2-oxoacid_DH_actylTfrase"/>
</dbReference>
<dbReference type="Gene3D" id="2.40.50.100">
    <property type="match status" value="1"/>
</dbReference>
<feature type="domain" description="Peripheral subunit-binding (PSBD)" evidence="6">
    <location>
        <begin position="78"/>
        <end position="115"/>
    </location>
</feature>
<dbReference type="PANTHER" id="PTHR43178:SF5">
    <property type="entry name" value="LIPOAMIDE ACYLTRANSFERASE COMPONENT OF BRANCHED-CHAIN ALPHA-KETO ACID DEHYDROGENASE COMPLEX, MITOCHONDRIAL"/>
    <property type="match status" value="1"/>
</dbReference>
<dbReference type="Pfam" id="PF02817">
    <property type="entry name" value="E3_binding"/>
    <property type="match status" value="1"/>
</dbReference>
<sequence length="369" mass="38882">MVTRWLVDPDAHVTLGTPLVIVVTSSVEVLIPAATTGRLCDPVPTGMRVAPGALLARIEALAETEPASALPATPARCKATPLARRIALAHGIALDHVTGSGPHGQIRAADLRALLSPPATVVAAHAPGETGEDGQWQPQDGTHLPLTDNEREPSCADAAPQPALTPTFTDLEPDLRPVATLTMEFDATATLAQSAALPAHLVRLEVRPAIAPLVIEALAALLPAYPLLNGAPGKDGNLVLRRRVHLAIGLPGTAHYQWHLVHDAGDLNQRGLIRALAHQSASALDEATFAVVFQPEGAAAWQGMPPLPHCLAAVSVTPPVRRLIVVNDSLVIRPVGVLTISYDARIIDEQLANTFLRTLCMHLEAPSTR</sequence>
<keyword evidence="4" id="KW-0012">Acyltransferase</keyword>
<dbReference type="GO" id="GO:0005737">
    <property type="term" value="C:cytoplasm"/>
    <property type="evidence" value="ECO:0007669"/>
    <property type="project" value="TreeGrafter"/>
</dbReference>
<evidence type="ECO:0000259" key="6">
    <source>
        <dbReference type="PROSITE" id="PS51826"/>
    </source>
</evidence>